<proteinExistence type="predicted"/>
<dbReference type="EMBL" id="LAZR01050178">
    <property type="protein sequence ID" value="KKK87946.1"/>
    <property type="molecule type" value="Genomic_DNA"/>
</dbReference>
<protein>
    <submittedName>
        <fullName evidence="1">Uncharacterized protein</fullName>
    </submittedName>
</protein>
<reference evidence="1" key="1">
    <citation type="journal article" date="2015" name="Nature">
        <title>Complex archaea that bridge the gap between prokaryotes and eukaryotes.</title>
        <authorList>
            <person name="Spang A."/>
            <person name="Saw J.H."/>
            <person name="Jorgensen S.L."/>
            <person name="Zaremba-Niedzwiedzka K."/>
            <person name="Martijn J."/>
            <person name="Lind A.E."/>
            <person name="van Eijk R."/>
            <person name="Schleper C."/>
            <person name="Guy L."/>
            <person name="Ettema T.J."/>
        </authorList>
    </citation>
    <scope>NUCLEOTIDE SEQUENCE</scope>
</reference>
<feature type="non-terminal residue" evidence="1">
    <location>
        <position position="1"/>
    </location>
</feature>
<name>A0A0F9BU88_9ZZZZ</name>
<accession>A0A0F9BU88</accession>
<sequence length="51" mass="6010">EYLEKEQHRSAARYKTKVADAHTCISKMSKLIDQMKEIREEIQDADRTARS</sequence>
<organism evidence="1">
    <name type="scientific">marine sediment metagenome</name>
    <dbReference type="NCBI Taxonomy" id="412755"/>
    <lineage>
        <taxon>unclassified sequences</taxon>
        <taxon>metagenomes</taxon>
        <taxon>ecological metagenomes</taxon>
    </lineage>
</organism>
<dbReference type="AlphaFoldDB" id="A0A0F9BU88"/>
<evidence type="ECO:0000313" key="1">
    <source>
        <dbReference type="EMBL" id="KKK87946.1"/>
    </source>
</evidence>
<comment type="caution">
    <text evidence="1">The sequence shown here is derived from an EMBL/GenBank/DDBJ whole genome shotgun (WGS) entry which is preliminary data.</text>
</comment>
<gene>
    <name evidence="1" type="ORF">LCGC14_2748170</name>
</gene>